<dbReference type="OrthoDB" id="2735536at2759"/>
<gene>
    <name evidence="2" type="ORF">ASPCAL00833</name>
</gene>
<protein>
    <recommendedName>
        <fullName evidence="4">Mitochondrial ribosomal protein MRP51</fullName>
    </recommendedName>
</protein>
<organism evidence="2 3">
    <name type="scientific">Aspergillus calidoustus</name>
    <dbReference type="NCBI Taxonomy" id="454130"/>
    <lineage>
        <taxon>Eukaryota</taxon>
        <taxon>Fungi</taxon>
        <taxon>Dikarya</taxon>
        <taxon>Ascomycota</taxon>
        <taxon>Pezizomycotina</taxon>
        <taxon>Eurotiomycetes</taxon>
        <taxon>Eurotiomycetidae</taxon>
        <taxon>Eurotiales</taxon>
        <taxon>Aspergillaceae</taxon>
        <taxon>Aspergillus</taxon>
        <taxon>Aspergillus subgen. Nidulantes</taxon>
    </lineage>
</organism>
<dbReference type="Pfam" id="PF11709">
    <property type="entry name" value="Mit_ribos_Mrp51"/>
    <property type="match status" value="1"/>
</dbReference>
<evidence type="ECO:0000313" key="3">
    <source>
        <dbReference type="Proteomes" id="UP000054771"/>
    </source>
</evidence>
<dbReference type="GO" id="GO:0003735">
    <property type="term" value="F:structural constituent of ribosome"/>
    <property type="evidence" value="ECO:0007669"/>
    <property type="project" value="TreeGrafter"/>
</dbReference>
<dbReference type="OMA" id="ELHMPMS"/>
<dbReference type="AlphaFoldDB" id="A0A0U5FRL5"/>
<sequence>MATANISPAANLLRRSRLFALPQAIQVQPENLSLRPHGSETATLPHPVRASIITPRSSLAKGDWGLKRPLPALSTSKKSRKPVVRVNALDTFEHVTDFESAQDHTVTLRKFQELHLPVSLPSRGSYSSSLIPRHESPFEAHLDNTETSEGINTPGVLKYRHTGPFLSGLSEAEFIAYLKKVQREKPELLRKLRERFTAQLNAEKRKQAQDNGEDLEALAPVQVTDEDFHKYLRVLRANPSALGLAVFSLLDLPSFPSVPTERMGRTYFESPGTALSSSDYVFRGPPSTHPSAGLSYTRSHALVYNHPEHGPQANPRPVEARVLRRKGRYKGQSFRAIVGVGGVALDDPDIKAFNESTPPPGLSHFEADIPGGAKYYVTPVRAAVESNGRIRLQASRSDPTTKLAYGVKDYEKPVEASRPAPQRQRQGNVPRLDRPSFPQSDPLPPPEQKTEDVARTLMRTLVQR</sequence>
<evidence type="ECO:0000256" key="1">
    <source>
        <dbReference type="SAM" id="MobiDB-lite"/>
    </source>
</evidence>
<dbReference type="GO" id="GO:0070124">
    <property type="term" value="P:mitochondrial translational initiation"/>
    <property type="evidence" value="ECO:0007669"/>
    <property type="project" value="TreeGrafter"/>
</dbReference>
<name>A0A0U5FRL5_ASPCI</name>
<dbReference type="STRING" id="454130.A0A0U5FRL5"/>
<dbReference type="PANTHER" id="PTHR28058">
    <property type="entry name" value="37S RIBOSOMAL PROTEIN MRP51, MITOCHONDRIAL"/>
    <property type="match status" value="1"/>
</dbReference>
<accession>A0A0U5FRL5</accession>
<dbReference type="Proteomes" id="UP000054771">
    <property type="component" value="Unassembled WGS sequence"/>
</dbReference>
<reference evidence="3" key="1">
    <citation type="journal article" date="2016" name="Genome Announc.">
        <title>Draft genome sequences of fungus Aspergillus calidoustus.</title>
        <authorList>
            <person name="Horn F."/>
            <person name="Linde J."/>
            <person name="Mattern D.J."/>
            <person name="Walther G."/>
            <person name="Guthke R."/>
            <person name="Scherlach K."/>
            <person name="Martin K."/>
            <person name="Brakhage A.A."/>
            <person name="Petzke L."/>
            <person name="Valiante V."/>
        </authorList>
    </citation>
    <scope>NUCLEOTIDE SEQUENCE [LARGE SCALE GENOMIC DNA]</scope>
    <source>
        <strain evidence="3">SF006504</strain>
    </source>
</reference>
<feature type="region of interest" description="Disordered" evidence="1">
    <location>
        <begin position="411"/>
        <end position="464"/>
    </location>
</feature>
<evidence type="ECO:0000313" key="2">
    <source>
        <dbReference type="EMBL" id="CEL01245.1"/>
    </source>
</evidence>
<keyword evidence="3" id="KW-1185">Reference proteome</keyword>
<proteinExistence type="predicted"/>
<dbReference type="InterPro" id="IPR016712">
    <property type="entry name" value="Rbsml_bS1m-like"/>
</dbReference>
<dbReference type="GO" id="GO:0005763">
    <property type="term" value="C:mitochondrial small ribosomal subunit"/>
    <property type="evidence" value="ECO:0007669"/>
    <property type="project" value="TreeGrafter"/>
</dbReference>
<evidence type="ECO:0008006" key="4">
    <source>
        <dbReference type="Google" id="ProtNLM"/>
    </source>
</evidence>
<dbReference type="PANTHER" id="PTHR28058:SF1">
    <property type="entry name" value="SMALL RIBOSOMAL SUBUNIT PROTEIN BS1M"/>
    <property type="match status" value="1"/>
</dbReference>
<dbReference type="EMBL" id="CDMC01000001">
    <property type="protein sequence ID" value="CEL01245.1"/>
    <property type="molecule type" value="Genomic_DNA"/>
</dbReference>